<dbReference type="EMBL" id="RSEB01000005">
    <property type="protein sequence ID" value="RRR97390.1"/>
    <property type="molecule type" value="Genomic_DNA"/>
</dbReference>
<dbReference type="InterPro" id="IPR018192">
    <property type="entry name" value="Ribosomal_uS5_N_CS"/>
</dbReference>
<evidence type="ECO:0000256" key="1">
    <source>
        <dbReference type="ARBA" id="ARBA00008945"/>
    </source>
</evidence>
<dbReference type="InterPro" id="IPR014721">
    <property type="entry name" value="Ribsml_uS5_D2-typ_fold_subgr"/>
</dbReference>
<evidence type="ECO:0000256" key="7">
    <source>
        <dbReference type="ARBA" id="ARBA00062000"/>
    </source>
</evidence>
<dbReference type="SUPFAM" id="SSF54211">
    <property type="entry name" value="Ribosomal protein S5 domain 2-like"/>
    <property type="match status" value="1"/>
</dbReference>
<evidence type="ECO:0000256" key="9">
    <source>
        <dbReference type="RuleBase" id="RU003823"/>
    </source>
</evidence>
<evidence type="ECO:0000256" key="4">
    <source>
        <dbReference type="ARBA" id="ARBA00022980"/>
    </source>
</evidence>
<comment type="subunit">
    <text evidence="7 8">Part of the 30S ribosomal subunit. Contacts proteins S4 and S8.</text>
</comment>
<evidence type="ECO:0000259" key="11">
    <source>
        <dbReference type="PROSITE" id="PS50881"/>
    </source>
</evidence>
<dbReference type="Pfam" id="PF00333">
    <property type="entry name" value="Ribosomal_S5"/>
    <property type="match status" value="1"/>
</dbReference>
<dbReference type="PANTHER" id="PTHR48277">
    <property type="entry name" value="MITOCHONDRIAL RIBOSOMAL PROTEIN S5"/>
    <property type="match status" value="1"/>
</dbReference>
<dbReference type="HAMAP" id="MF_01307_B">
    <property type="entry name" value="Ribosomal_uS5_B"/>
    <property type="match status" value="1"/>
</dbReference>
<dbReference type="GO" id="GO:0005737">
    <property type="term" value="C:cytoplasm"/>
    <property type="evidence" value="ECO:0007669"/>
    <property type="project" value="UniProtKB-ARBA"/>
</dbReference>
<dbReference type="InterPro" id="IPR005324">
    <property type="entry name" value="Ribosomal_uS5_C"/>
</dbReference>
<keyword evidence="5 8" id="KW-0687">Ribonucleoprotein</keyword>
<comment type="function">
    <text evidence="8">Located at the back of the 30S subunit body where it stabilizes the conformation of the head with respect to the body.</text>
</comment>
<sequence length="231" mass="23701">MRVRPDAVGRGAERTKGISLVTDQQQSAGGRDGGDRRGGRGGRGGREGGRGRDRAEKSPHIERVVTINRVAKVVKGGRRFAFTALVVVGDGAGNVGVGYGKAKEVPAAIAKGVEEAKKNFFTVPRIGGTIPHETFGEDAAGKVLLKPASAGTGVIAGGPVRAVLECAGVHDVLSKSLGSSNAINIVHATVRALKQLEAPEAVAARRGMPLEDIAPQGLLRARAEAAQAAQA</sequence>
<dbReference type="PANTHER" id="PTHR48277:SF1">
    <property type="entry name" value="MITOCHONDRIAL RIBOSOMAL PROTEIN S5"/>
    <property type="match status" value="1"/>
</dbReference>
<accession>A0A426UTU1</accession>
<comment type="domain">
    <text evidence="8">The N-terminal domain interacts with the head of the 30S subunit; the C-terminal domain interacts with the body and contacts protein S4. The interaction surface between S4 and S5 is involved in control of translational fidelity.</text>
</comment>
<feature type="compositionally biased region" description="Basic and acidic residues" evidence="10">
    <location>
        <begin position="1"/>
        <end position="16"/>
    </location>
</feature>
<dbReference type="GO" id="GO:0042254">
    <property type="term" value="P:ribosome biogenesis"/>
    <property type="evidence" value="ECO:0007669"/>
    <property type="project" value="UniProtKB-ARBA"/>
</dbReference>
<evidence type="ECO:0000313" key="12">
    <source>
        <dbReference type="EMBL" id="RRR97390.1"/>
    </source>
</evidence>
<dbReference type="OrthoDB" id="9809045at2"/>
<evidence type="ECO:0000256" key="2">
    <source>
        <dbReference type="ARBA" id="ARBA00022730"/>
    </source>
</evidence>
<keyword evidence="4 8" id="KW-0689">Ribosomal protein</keyword>
<dbReference type="PROSITE" id="PS00585">
    <property type="entry name" value="RIBOSOMAL_S5"/>
    <property type="match status" value="1"/>
</dbReference>
<feature type="domain" description="S5 DRBM" evidence="11">
    <location>
        <begin position="60"/>
        <end position="123"/>
    </location>
</feature>
<protein>
    <recommendedName>
        <fullName evidence="6 8">Small ribosomal subunit protein uS5</fullName>
    </recommendedName>
</protein>
<gene>
    <name evidence="8" type="primary">rpsE</name>
    <name evidence="12" type="ORF">EIW28_18460</name>
</gene>
<dbReference type="FunFam" id="3.30.230.10:FF:000002">
    <property type="entry name" value="30S ribosomal protein S5"/>
    <property type="match status" value="1"/>
</dbReference>
<dbReference type="Gene3D" id="3.30.230.10">
    <property type="match status" value="1"/>
</dbReference>
<dbReference type="InterPro" id="IPR000851">
    <property type="entry name" value="Ribosomal_uS5"/>
</dbReference>
<evidence type="ECO:0000256" key="8">
    <source>
        <dbReference type="HAMAP-Rule" id="MF_01307"/>
    </source>
</evidence>
<dbReference type="GO" id="GO:0019843">
    <property type="term" value="F:rRNA binding"/>
    <property type="evidence" value="ECO:0007669"/>
    <property type="project" value="UniProtKB-UniRule"/>
</dbReference>
<evidence type="ECO:0000313" key="13">
    <source>
        <dbReference type="Proteomes" id="UP000277256"/>
    </source>
</evidence>
<dbReference type="GO" id="GO:0006412">
    <property type="term" value="P:translation"/>
    <property type="evidence" value="ECO:0007669"/>
    <property type="project" value="UniProtKB-UniRule"/>
</dbReference>
<name>A0A426UTU1_9ACTN</name>
<evidence type="ECO:0000256" key="3">
    <source>
        <dbReference type="ARBA" id="ARBA00022884"/>
    </source>
</evidence>
<dbReference type="InterPro" id="IPR005712">
    <property type="entry name" value="Ribosomal_uS5_bac-type"/>
</dbReference>
<comment type="similarity">
    <text evidence="1 8 9">Belongs to the universal ribosomal protein uS5 family.</text>
</comment>
<feature type="region of interest" description="Disordered" evidence="10">
    <location>
        <begin position="1"/>
        <end position="60"/>
    </location>
</feature>
<keyword evidence="2 8" id="KW-0699">rRNA-binding</keyword>
<dbReference type="InterPro" id="IPR020568">
    <property type="entry name" value="Ribosomal_Su5_D2-typ_SF"/>
</dbReference>
<feature type="compositionally biased region" description="Basic and acidic residues" evidence="10">
    <location>
        <begin position="32"/>
        <end position="60"/>
    </location>
</feature>
<organism evidence="12 13">
    <name type="scientific">Glycomyces terrestris</name>
    <dbReference type="NCBI Taxonomy" id="2493553"/>
    <lineage>
        <taxon>Bacteria</taxon>
        <taxon>Bacillati</taxon>
        <taxon>Actinomycetota</taxon>
        <taxon>Actinomycetes</taxon>
        <taxon>Glycomycetales</taxon>
        <taxon>Glycomycetaceae</taxon>
        <taxon>Glycomyces</taxon>
    </lineage>
</organism>
<comment type="function">
    <text evidence="8">With S4 and S12 plays an important role in translational accuracy.</text>
</comment>
<dbReference type="Pfam" id="PF03719">
    <property type="entry name" value="Ribosomal_S5_C"/>
    <property type="match status" value="1"/>
</dbReference>
<evidence type="ECO:0000256" key="10">
    <source>
        <dbReference type="SAM" id="MobiDB-lite"/>
    </source>
</evidence>
<dbReference type="FunFam" id="3.30.160.20:FF:000001">
    <property type="entry name" value="30S ribosomal protein S5"/>
    <property type="match status" value="1"/>
</dbReference>
<comment type="caution">
    <text evidence="12">The sequence shown here is derived from an EMBL/GenBank/DDBJ whole genome shotgun (WGS) entry which is preliminary data.</text>
</comment>
<keyword evidence="3 8" id="KW-0694">RNA-binding</keyword>
<dbReference type="SUPFAM" id="SSF54768">
    <property type="entry name" value="dsRNA-binding domain-like"/>
    <property type="match status" value="1"/>
</dbReference>
<dbReference type="NCBIfam" id="TIGR01021">
    <property type="entry name" value="rpsE_bact"/>
    <property type="match status" value="1"/>
</dbReference>
<dbReference type="InterPro" id="IPR013810">
    <property type="entry name" value="Ribosomal_uS5_N"/>
</dbReference>
<dbReference type="Proteomes" id="UP000277256">
    <property type="component" value="Unassembled WGS sequence"/>
</dbReference>
<dbReference type="PROSITE" id="PS50881">
    <property type="entry name" value="S5_DSRBD"/>
    <property type="match status" value="1"/>
</dbReference>
<reference evidence="12 13" key="1">
    <citation type="submission" date="2018-12" db="EMBL/GenBank/DDBJ databases">
        <title>Glycomyces sp. YIM 121974 draft genome.</title>
        <authorList>
            <person name="Li Q."/>
        </authorList>
    </citation>
    <scope>NUCLEOTIDE SEQUENCE [LARGE SCALE GENOMIC DNA]</scope>
    <source>
        <strain evidence="12 13">YIM 121974</strain>
    </source>
</reference>
<dbReference type="GO" id="GO:0015935">
    <property type="term" value="C:small ribosomal subunit"/>
    <property type="evidence" value="ECO:0007669"/>
    <property type="project" value="InterPro"/>
</dbReference>
<keyword evidence="13" id="KW-1185">Reference proteome</keyword>
<dbReference type="AlphaFoldDB" id="A0A426UTU1"/>
<dbReference type="GO" id="GO:0003735">
    <property type="term" value="F:structural constituent of ribosome"/>
    <property type="evidence" value="ECO:0007669"/>
    <property type="project" value="UniProtKB-UniRule"/>
</dbReference>
<proteinExistence type="inferred from homology"/>
<evidence type="ECO:0000256" key="5">
    <source>
        <dbReference type="ARBA" id="ARBA00023274"/>
    </source>
</evidence>
<evidence type="ECO:0000256" key="6">
    <source>
        <dbReference type="ARBA" id="ARBA00035255"/>
    </source>
</evidence>
<dbReference type="Gene3D" id="3.30.160.20">
    <property type="match status" value="1"/>
</dbReference>